<comment type="similarity">
    <text evidence="1 9">Belongs to the class-II aminoacyl-tRNA synthetase family.</text>
</comment>
<gene>
    <name evidence="9 12" type="primary">hisS</name>
    <name evidence="12" type="ORF">PNK_1989</name>
</gene>
<feature type="binding site" evidence="10">
    <location>
        <begin position="88"/>
        <end position="90"/>
    </location>
    <ligand>
        <name>L-histidine</name>
        <dbReference type="ChEBI" id="CHEBI:57595"/>
    </ligand>
</feature>
<dbReference type="Pfam" id="PF03129">
    <property type="entry name" value="HGTP_anticodon"/>
    <property type="match status" value="1"/>
</dbReference>
<dbReference type="PATRIC" id="fig|389348.3.peg.2236"/>
<organism evidence="12 13">
    <name type="scientific">Candidatus Protochlamydia naegleriophila</name>
    <dbReference type="NCBI Taxonomy" id="389348"/>
    <lineage>
        <taxon>Bacteria</taxon>
        <taxon>Pseudomonadati</taxon>
        <taxon>Chlamydiota</taxon>
        <taxon>Chlamydiia</taxon>
        <taxon>Parachlamydiales</taxon>
        <taxon>Parachlamydiaceae</taxon>
        <taxon>Candidatus Protochlamydia</taxon>
    </lineage>
</organism>
<dbReference type="InterPro" id="IPR033656">
    <property type="entry name" value="HisRS_anticodon"/>
</dbReference>
<dbReference type="InterPro" id="IPR004516">
    <property type="entry name" value="HisRS/HisZ"/>
</dbReference>
<dbReference type="PANTHER" id="PTHR43707:SF1">
    <property type="entry name" value="HISTIDINE--TRNA LIGASE, MITOCHONDRIAL-RELATED"/>
    <property type="match status" value="1"/>
</dbReference>
<keyword evidence="13" id="KW-1185">Reference proteome</keyword>
<dbReference type="Gene3D" id="3.40.50.800">
    <property type="entry name" value="Anticodon-binding domain"/>
    <property type="match status" value="1"/>
</dbReference>
<dbReference type="GO" id="GO:0005524">
    <property type="term" value="F:ATP binding"/>
    <property type="evidence" value="ECO:0007669"/>
    <property type="project" value="UniProtKB-UniRule"/>
</dbReference>
<comment type="catalytic activity">
    <reaction evidence="8 9">
        <text>tRNA(His) + L-histidine + ATP = L-histidyl-tRNA(His) + AMP + diphosphate + H(+)</text>
        <dbReference type="Rhea" id="RHEA:17313"/>
        <dbReference type="Rhea" id="RHEA-COMP:9665"/>
        <dbReference type="Rhea" id="RHEA-COMP:9689"/>
        <dbReference type="ChEBI" id="CHEBI:15378"/>
        <dbReference type="ChEBI" id="CHEBI:30616"/>
        <dbReference type="ChEBI" id="CHEBI:33019"/>
        <dbReference type="ChEBI" id="CHEBI:57595"/>
        <dbReference type="ChEBI" id="CHEBI:78442"/>
        <dbReference type="ChEBI" id="CHEBI:78527"/>
        <dbReference type="ChEBI" id="CHEBI:456215"/>
        <dbReference type="EC" id="6.1.1.21"/>
    </reaction>
</comment>
<keyword evidence="4 9" id="KW-0547">Nucleotide-binding</keyword>
<dbReference type="Pfam" id="PF13393">
    <property type="entry name" value="tRNA-synt_His"/>
    <property type="match status" value="1"/>
</dbReference>
<keyword evidence="5 9" id="KW-0067">ATP-binding</keyword>
<dbReference type="PANTHER" id="PTHR43707">
    <property type="entry name" value="HISTIDYL-TRNA SYNTHETASE"/>
    <property type="match status" value="1"/>
</dbReference>
<dbReference type="AlphaFoldDB" id="A0A0U5JC31"/>
<evidence type="ECO:0000313" key="12">
    <source>
        <dbReference type="EMBL" id="CUI17593.1"/>
    </source>
</evidence>
<evidence type="ECO:0000256" key="10">
    <source>
        <dbReference type="PIRSR" id="PIRSR001549-1"/>
    </source>
</evidence>
<dbReference type="EMBL" id="LN879502">
    <property type="protein sequence ID" value="CUI17593.1"/>
    <property type="molecule type" value="Genomic_DNA"/>
</dbReference>
<dbReference type="GO" id="GO:0005737">
    <property type="term" value="C:cytoplasm"/>
    <property type="evidence" value="ECO:0007669"/>
    <property type="project" value="UniProtKB-SubCell"/>
</dbReference>
<dbReference type="GO" id="GO:0004821">
    <property type="term" value="F:histidine-tRNA ligase activity"/>
    <property type="evidence" value="ECO:0007669"/>
    <property type="project" value="UniProtKB-UniRule"/>
</dbReference>
<sequence>MKYPIPPGVFDIIPKDNQETWKSSYLWDFVEKTIRKTAKDFGYQEIRTPAFERTELFQRSVGETSDIVSKEMYTFEDKGGRSMSLRPEGTAPVMRAFIENQMHASAPIHKLFYIGPMFRYERAQAGRYRQHHQFGAEAIGNQSPEQDAELIDLLYTLYQRLGLKNLSLNLNSIGDLSCRLAFREALKDYLRPHLASLSQDSQNRFETNPLRILDSKDPRDKEIVAQAPSILDFLNEESREHFEKLKQLLTLLKIPYQINPLLVRGLDYYNKTVFEVVAGELGAQNSIGGGGRYDGLIRDLGGPDLPSIGFGTGIERIIQTMINQGIPLPTPPRPSLFLIPLGEEAKRVCFTLTHELRQHGIPCQMDFSGKKMGKLLQYADQIGSTYVAVIGDQELENQEIELKEMATGSKFKLAINELTPTLKIDVTGQTYLKLWEELSAPFASEGQNQFFAEKLKASLSQTQKLTEQVQHNIEKMKKLVEEPYDV</sequence>
<dbReference type="RefSeq" id="WP_032123889.1">
    <property type="nucleotide sequence ID" value="NZ_LN879502.1"/>
</dbReference>
<dbReference type="CDD" id="cd00773">
    <property type="entry name" value="HisRS-like_core"/>
    <property type="match status" value="1"/>
</dbReference>
<dbReference type="InParanoid" id="A0A0U5JC31"/>
<accession>A0A0U5JC31</accession>
<keyword evidence="9" id="KW-0963">Cytoplasm</keyword>
<comment type="subunit">
    <text evidence="2 9">Homodimer.</text>
</comment>
<dbReference type="EC" id="6.1.1.21" evidence="9"/>
<evidence type="ECO:0000256" key="3">
    <source>
        <dbReference type="ARBA" id="ARBA00022598"/>
    </source>
</evidence>
<dbReference type="KEGG" id="pnl:PNK_1989"/>
<reference evidence="13" key="1">
    <citation type="submission" date="2015-09" db="EMBL/GenBank/DDBJ databases">
        <authorList>
            <person name="Bertelli C."/>
        </authorList>
    </citation>
    <scope>NUCLEOTIDE SEQUENCE [LARGE SCALE GENOMIC DNA]</scope>
    <source>
        <strain evidence="13">KNic</strain>
    </source>
</reference>
<dbReference type="InterPro" id="IPR036621">
    <property type="entry name" value="Anticodon-bd_dom_sf"/>
</dbReference>
<dbReference type="Proteomes" id="UP000069902">
    <property type="component" value="Chromosome cPNK"/>
</dbReference>
<dbReference type="GO" id="GO:0006427">
    <property type="term" value="P:histidyl-tRNA aminoacylation"/>
    <property type="evidence" value="ECO:0007669"/>
    <property type="project" value="UniProtKB-UniRule"/>
</dbReference>
<keyword evidence="3 9" id="KW-0436">Ligase</keyword>
<feature type="domain" description="Aminoacyl-transfer RNA synthetases class-II family profile" evidence="11">
    <location>
        <begin position="26"/>
        <end position="329"/>
    </location>
</feature>
<dbReference type="FunCoup" id="A0A0U5JC31">
    <property type="interactions" value="390"/>
</dbReference>
<comment type="subcellular location">
    <subcellularLocation>
        <location evidence="9">Cytoplasm</location>
    </subcellularLocation>
</comment>
<dbReference type="CDD" id="cd00859">
    <property type="entry name" value="HisRS_anticodon"/>
    <property type="match status" value="1"/>
</dbReference>
<feature type="binding site" evidence="10">
    <location>
        <position position="264"/>
    </location>
    <ligand>
        <name>L-histidine</name>
        <dbReference type="ChEBI" id="CHEBI:57595"/>
    </ligand>
</feature>
<evidence type="ECO:0000256" key="1">
    <source>
        <dbReference type="ARBA" id="ARBA00008226"/>
    </source>
</evidence>
<dbReference type="PROSITE" id="PS50862">
    <property type="entry name" value="AA_TRNA_LIGASE_II"/>
    <property type="match status" value="1"/>
</dbReference>
<protein>
    <recommendedName>
        <fullName evidence="9">Histidine--tRNA ligase</fullName>
        <ecNumber evidence="9">6.1.1.21</ecNumber>
    </recommendedName>
    <alternativeName>
        <fullName evidence="9">Histidyl-tRNA synthetase</fullName>
        <shortName evidence="9">HisRS</shortName>
    </alternativeName>
</protein>
<feature type="binding site" evidence="10">
    <location>
        <begin position="268"/>
        <end position="269"/>
    </location>
    <ligand>
        <name>L-histidine</name>
        <dbReference type="ChEBI" id="CHEBI:57595"/>
    </ligand>
</feature>
<evidence type="ECO:0000256" key="5">
    <source>
        <dbReference type="ARBA" id="ARBA00022840"/>
    </source>
</evidence>
<evidence type="ECO:0000256" key="8">
    <source>
        <dbReference type="ARBA" id="ARBA00047639"/>
    </source>
</evidence>
<dbReference type="InterPro" id="IPR041715">
    <property type="entry name" value="HisRS-like_core"/>
</dbReference>
<dbReference type="NCBIfam" id="TIGR00442">
    <property type="entry name" value="hisS"/>
    <property type="match status" value="1"/>
</dbReference>
<dbReference type="SUPFAM" id="SSF52954">
    <property type="entry name" value="Class II aaRS ABD-related"/>
    <property type="match status" value="1"/>
</dbReference>
<evidence type="ECO:0000256" key="6">
    <source>
        <dbReference type="ARBA" id="ARBA00022917"/>
    </source>
</evidence>
<evidence type="ECO:0000256" key="2">
    <source>
        <dbReference type="ARBA" id="ARBA00011738"/>
    </source>
</evidence>
<dbReference type="HAMAP" id="MF_00127">
    <property type="entry name" value="His_tRNA_synth"/>
    <property type="match status" value="1"/>
</dbReference>
<keyword evidence="7 9" id="KW-0030">Aminoacyl-tRNA synthetase</keyword>
<feature type="binding site" evidence="10">
    <location>
        <position position="119"/>
    </location>
    <ligand>
        <name>L-histidine</name>
        <dbReference type="ChEBI" id="CHEBI:57595"/>
    </ligand>
</feature>
<dbReference type="InterPro" id="IPR004154">
    <property type="entry name" value="Anticodon-bd"/>
</dbReference>
<evidence type="ECO:0000256" key="4">
    <source>
        <dbReference type="ARBA" id="ARBA00022741"/>
    </source>
</evidence>
<feature type="binding site" evidence="10">
    <location>
        <position position="137"/>
    </location>
    <ligand>
        <name>L-histidine</name>
        <dbReference type="ChEBI" id="CHEBI:57595"/>
    </ligand>
</feature>
<dbReference type="InterPro" id="IPR015807">
    <property type="entry name" value="His-tRNA-ligase"/>
</dbReference>
<dbReference type="STRING" id="389348.PNK_1989"/>
<dbReference type="SUPFAM" id="SSF55681">
    <property type="entry name" value="Class II aaRS and biotin synthetases"/>
    <property type="match status" value="1"/>
</dbReference>
<evidence type="ECO:0000256" key="9">
    <source>
        <dbReference type="HAMAP-Rule" id="MF_00127"/>
    </source>
</evidence>
<feature type="binding site" evidence="10">
    <location>
        <position position="133"/>
    </location>
    <ligand>
        <name>L-histidine</name>
        <dbReference type="ChEBI" id="CHEBI:57595"/>
    </ligand>
</feature>
<dbReference type="Gene3D" id="3.30.930.10">
    <property type="entry name" value="Bira Bifunctional Protein, Domain 2"/>
    <property type="match status" value="1"/>
</dbReference>
<name>A0A0U5JC31_9BACT</name>
<proteinExistence type="inferred from homology"/>
<evidence type="ECO:0000256" key="7">
    <source>
        <dbReference type="ARBA" id="ARBA00023146"/>
    </source>
</evidence>
<evidence type="ECO:0000313" key="13">
    <source>
        <dbReference type="Proteomes" id="UP000069902"/>
    </source>
</evidence>
<dbReference type="InterPro" id="IPR045864">
    <property type="entry name" value="aa-tRNA-synth_II/BPL/LPL"/>
</dbReference>
<keyword evidence="6 9" id="KW-0648">Protein biosynthesis</keyword>
<evidence type="ECO:0000259" key="11">
    <source>
        <dbReference type="PROSITE" id="PS50862"/>
    </source>
</evidence>
<dbReference type="InterPro" id="IPR006195">
    <property type="entry name" value="aa-tRNA-synth_II"/>
</dbReference>
<dbReference type="PIRSF" id="PIRSF001549">
    <property type="entry name" value="His-tRNA_synth"/>
    <property type="match status" value="1"/>
</dbReference>